<comment type="caution">
    <text evidence="1">The sequence shown here is derived from an EMBL/GenBank/DDBJ whole genome shotgun (WGS) entry which is preliminary data.</text>
</comment>
<name>A0ACC2NGZ7_9HYME</name>
<organism evidence="1 2">
    <name type="scientific">Eretmocerus hayati</name>
    <dbReference type="NCBI Taxonomy" id="131215"/>
    <lineage>
        <taxon>Eukaryota</taxon>
        <taxon>Metazoa</taxon>
        <taxon>Ecdysozoa</taxon>
        <taxon>Arthropoda</taxon>
        <taxon>Hexapoda</taxon>
        <taxon>Insecta</taxon>
        <taxon>Pterygota</taxon>
        <taxon>Neoptera</taxon>
        <taxon>Endopterygota</taxon>
        <taxon>Hymenoptera</taxon>
        <taxon>Apocrita</taxon>
        <taxon>Proctotrupomorpha</taxon>
        <taxon>Chalcidoidea</taxon>
        <taxon>Aphelinidae</taxon>
        <taxon>Aphelininae</taxon>
        <taxon>Eretmocerus</taxon>
    </lineage>
</organism>
<evidence type="ECO:0000313" key="1">
    <source>
        <dbReference type="EMBL" id="KAJ8670186.1"/>
    </source>
</evidence>
<keyword evidence="2" id="KW-1185">Reference proteome</keyword>
<evidence type="ECO:0000313" key="2">
    <source>
        <dbReference type="Proteomes" id="UP001239111"/>
    </source>
</evidence>
<protein>
    <submittedName>
        <fullName evidence="1">Uncharacterized protein</fullName>
    </submittedName>
</protein>
<dbReference type="Proteomes" id="UP001239111">
    <property type="component" value="Chromosome 3"/>
</dbReference>
<accession>A0ACC2NGZ7</accession>
<reference evidence="1" key="1">
    <citation type="submission" date="2023-04" db="EMBL/GenBank/DDBJ databases">
        <title>A chromosome-level genome assembly of the parasitoid wasp Eretmocerus hayati.</title>
        <authorList>
            <person name="Zhong Y."/>
            <person name="Liu S."/>
            <person name="Liu Y."/>
        </authorList>
    </citation>
    <scope>NUCLEOTIDE SEQUENCE</scope>
    <source>
        <strain evidence="1">ZJU_SS_LIU_2023</strain>
    </source>
</reference>
<sequence length="191" mass="21807">MGQRAAYAVRCGFCSEPLLQDYSEGVDEETHKDPRAKQFLREYFMWFVRSGERRLKPIVLRKSEVSPEADFLRIVQNRTISVYDVIFSLTDEDMCGDLQNYATIDSKSAISVILPDCDLSNVVTQRHLRTVEKSIDMVEMMERTLKFGESAVTSAADPDVVNLVGVFSDKFHLCYNAEHPESIERIVALRT</sequence>
<dbReference type="EMBL" id="CM056743">
    <property type="protein sequence ID" value="KAJ8670186.1"/>
    <property type="molecule type" value="Genomic_DNA"/>
</dbReference>
<gene>
    <name evidence="1" type="ORF">QAD02_001445</name>
</gene>
<proteinExistence type="predicted"/>